<dbReference type="Proteomes" id="UP001193920">
    <property type="component" value="Unassembled WGS sequence"/>
</dbReference>
<evidence type="ECO:0000259" key="1">
    <source>
        <dbReference type="Pfam" id="PF00501"/>
    </source>
</evidence>
<dbReference type="Pfam" id="PF13193">
    <property type="entry name" value="AMP-binding_C"/>
    <property type="match status" value="1"/>
</dbReference>
<dbReference type="Gene3D" id="3.40.50.12780">
    <property type="entry name" value="N-terminal domain of ligase-like"/>
    <property type="match status" value="1"/>
</dbReference>
<dbReference type="Pfam" id="PF00501">
    <property type="entry name" value="AMP-binding"/>
    <property type="match status" value="1"/>
</dbReference>
<dbReference type="GO" id="GO:0005737">
    <property type="term" value="C:cytoplasm"/>
    <property type="evidence" value="ECO:0007669"/>
    <property type="project" value="TreeGrafter"/>
</dbReference>
<feature type="domain" description="AMP-dependent synthetase/ligase" evidence="1">
    <location>
        <begin position="21"/>
        <end position="364"/>
    </location>
</feature>
<dbReference type="Gene3D" id="3.30.300.30">
    <property type="match status" value="1"/>
</dbReference>
<dbReference type="InterPro" id="IPR042099">
    <property type="entry name" value="ANL_N_sf"/>
</dbReference>
<dbReference type="PANTHER" id="PTHR45527:SF1">
    <property type="entry name" value="FATTY ACID SYNTHASE"/>
    <property type="match status" value="1"/>
</dbReference>
<dbReference type="InterPro" id="IPR025110">
    <property type="entry name" value="AMP-bd_C"/>
</dbReference>
<dbReference type="PROSITE" id="PS00455">
    <property type="entry name" value="AMP_BINDING"/>
    <property type="match status" value="1"/>
</dbReference>
<gene>
    <name evidence="3" type="ORF">ID854_16450</name>
</gene>
<dbReference type="RefSeq" id="WP_323869463.1">
    <property type="nucleotide sequence ID" value="NZ_JACXBF010000430.1"/>
</dbReference>
<dbReference type="InterPro" id="IPR000873">
    <property type="entry name" value="AMP-dep_synth/lig_dom"/>
</dbReference>
<proteinExistence type="predicted"/>
<protein>
    <submittedName>
        <fullName evidence="3">Amino acid adenylation domain-containing protein</fullName>
    </submittedName>
</protein>
<accession>A0AAW3Z0E4</accession>
<dbReference type="SUPFAM" id="SSF56801">
    <property type="entry name" value="Acetyl-CoA synthetase-like"/>
    <property type="match status" value="1"/>
</dbReference>
<dbReference type="InterPro" id="IPR010071">
    <property type="entry name" value="AA_adenyl_dom"/>
</dbReference>
<dbReference type="GO" id="GO:0031177">
    <property type="term" value="F:phosphopantetheine binding"/>
    <property type="evidence" value="ECO:0007669"/>
    <property type="project" value="TreeGrafter"/>
</dbReference>
<evidence type="ECO:0000313" key="3">
    <source>
        <dbReference type="EMBL" id="MBD2801978.1"/>
    </source>
</evidence>
<dbReference type="NCBIfam" id="TIGR01733">
    <property type="entry name" value="AA-adenyl-dom"/>
    <property type="match status" value="1"/>
</dbReference>
<name>A0AAW3Z0E4_9GAMM</name>
<comment type="caution">
    <text evidence="3">The sequence shown here is derived from an EMBL/GenBank/DDBJ whole genome shotgun (WGS) entry which is preliminary data.</text>
</comment>
<dbReference type="CDD" id="cd17643">
    <property type="entry name" value="A_NRPS_Cytc1-like"/>
    <property type="match status" value="1"/>
</dbReference>
<dbReference type="InterPro" id="IPR045851">
    <property type="entry name" value="AMP-bd_C_sf"/>
</dbReference>
<feature type="domain" description="AMP-binding enzyme C-terminal" evidence="2">
    <location>
        <begin position="422"/>
        <end position="500"/>
    </location>
</feature>
<dbReference type="GO" id="GO:0044550">
    <property type="term" value="P:secondary metabolite biosynthetic process"/>
    <property type="evidence" value="ECO:0007669"/>
    <property type="project" value="TreeGrafter"/>
</dbReference>
<reference evidence="3" key="2">
    <citation type="journal article" date="2024" name="Toxins">
        <title>Genome Sequence Analysis of Native Xenorhabdus Strains Isolated from Entomopathogenic Nematodes in Argentina.</title>
        <authorList>
            <person name="Palma L."/>
            <person name="Frizzo L."/>
            <person name="Kaiser S."/>
            <person name="Berry C."/>
            <person name="Caballero P."/>
            <person name="Bode H.B."/>
            <person name="Del Valle E.E."/>
        </authorList>
    </citation>
    <scope>NUCLEOTIDE SEQUENCE</scope>
    <source>
        <strain evidence="3">M</strain>
    </source>
</reference>
<sequence>MREIQSAIQGSLTQLHLFLMAAERFPTRIAVSDAHQEISYRKLKEWIMRIAQALHNAGARSGDRIAVMLPPKAELIASLLAIQYIGAAYIPLDRNAPKERNSLILDDARPKLIINENGTSSFPDCPASDIHQMLDTPAAEFLNAALPDGVAYIIYTSGTTGRPKGVPITHANLRALFLATESLFRFNEHDATLLYHSYAFDFSVWEIWSVLAYGGRLVIPDDETRLMPAKLTQLIHDRNITLLNQTPSAFSVNAHWLCRFPAEMLSLRFIIFGGERLNFQTLTQWQKYFGLTSPRLVNMYGITETTVHSSWHIINENDLKQAESVIGRLLPGFRYLIRPLDKDNGQKESGELLLSGPQVTPGYLNQDNEANGKFVRHESDNVFYRYYCTGDIVRHNAAGKLVYLGRCDQQVKINGYRIETGEIESILARHEAISDISVIASHSVTHGHHLVCCFTSPDKLDKEKNVIEQLRELAKETLPVYMRPMRYRRLDIMPKTINGKIDKQNLRLSLE</sequence>
<dbReference type="EMBL" id="JACXBF010000430">
    <property type="protein sequence ID" value="MBD2801978.1"/>
    <property type="molecule type" value="Genomic_DNA"/>
</dbReference>
<dbReference type="InterPro" id="IPR020845">
    <property type="entry name" value="AMP-binding_CS"/>
</dbReference>
<reference evidence="3" key="1">
    <citation type="submission" date="2020-09" db="EMBL/GenBank/DDBJ databases">
        <authorList>
            <person name="Palma L."/>
            <person name="Caballero P."/>
            <person name="Berry C."/>
            <person name="Del Valle E."/>
        </authorList>
    </citation>
    <scope>NUCLEOTIDE SEQUENCE</scope>
    <source>
        <strain evidence="3">M</strain>
    </source>
</reference>
<dbReference type="PANTHER" id="PTHR45527">
    <property type="entry name" value="NONRIBOSOMAL PEPTIDE SYNTHETASE"/>
    <property type="match status" value="1"/>
</dbReference>
<dbReference type="GO" id="GO:0043041">
    <property type="term" value="P:amino acid activation for nonribosomal peptide biosynthetic process"/>
    <property type="evidence" value="ECO:0007669"/>
    <property type="project" value="TreeGrafter"/>
</dbReference>
<evidence type="ECO:0000259" key="2">
    <source>
        <dbReference type="Pfam" id="PF13193"/>
    </source>
</evidence>
<organism evidence="3">
    <name type="scientific">Xenorhabdus szentirmaii</name>
    <dbReference type="NCBI Taxonomy" id="290112"/>
    <lineage>
        <taxon>Bacteria</taxon>
        <taxon>Pseudomonadati</taxon>
        <taxon>Pseudomonadota</taxon>
        <taxon>Gammaproteobacteria</taxon>
        <taxon>Enterobacterales</taxon>
        <taxon>Morganellaceae</taxon>
        <taxon>Xenorhabdus</taxon>
    </lineage>
</organism>
<dbReference type="AlphaFoldDB" id="A0AAW3Z0E4"/>